<dbReference type="GO" id="GO:0005886">
    <property type="term" value="C:plasma membrane"/>
    <property type="evidence" value="ECO:0007669"/>
    <property type="project" value="UniProtKB-SubCell"/>
</dbReference>
<feature type="transmembrane region" description="Helical" evidence="6">
    <location>
        <begin position="87"/>
        <end position="117"/>
    </location>
</feature>
<feature type="transmembrane region" description="Helical" evidence="6">
    <location>
        <begin position="129"/>
        <end position="150"/>
    </location>
</feature>
<evidence type="ECO:0000259" key="7">
    <source>
        <dbReference type="Pfam" id="PF01478"/>
    </source>
</evidence>
<dbReference type="Pfam" id="PF01478">
    <property type="entry name" value="Peptidase_A24"/>
    <property type="match status" value="1"/>
</dbReference>
<proteinExistence type="predicted"/>
<evidence type="ECO:0000313" key="9">
    <source>
        <dbReference type="Proteomes" id="UP000199698"/>
    </source>
</evidence>
<evidence type="ECO:0000256" key="4">
    <source>
        <dbReference type="ARBA" id="ARBA00022989"/>
    </source>
</evidence>
<dbReference type="AlphaFoldDB" id="A0A1C3ZEV8"/>
<dbReference type="PANTHER" id="PTHR36506">
    <property type="entry name" value="PREFLAGELLIN PEPTIDASE"/>
    <property type="match status" value="1"/>
</dbReference>
<gene>
    <name evidence="8" type="ORF">GA0061080_100458</name>
</gene>
<comment type="subcellular location">
    <subcellularLocation>
        <location evidence="1">Cell membrane</location>
        <topology evidence="1">Multi-pass membrane protein</topology>
    </subcellularLocation>
</comment>
<accession>A0A1C3ZEV8</accession>
<dbReference type="InterPro" id="IPR000045">
    <property type="entry name" value="Prepilin_IV_endopep_pep"/>
</dbReference>
<name>A0A1C3ZEV8_9GAMM</name>
<evidence type="ECO:0000256" key="5">
    <source>
        <dbReference type="ARBA" id="ARBA00023136"/>
    </source>
</evidence>
<evidence type="ECO:0000256" key="2">
    <source>
        <dbReference type="ARBA" id="ARBA00022475"/>
    </source>
</evidence>
<dbReference type="Gene3D" id="1.20.120.1220">
    <property type="match status" value="1"/>
</dbReference>
<evidence type="ECO:0000256" key="3">
    <source>
        <dbReference type="ARBA" id="ARBA00022692"/>
    </source>
</evidence>
<feature type="transmembrane region" description="Helical" evidence="6">
    <location>
        <begin position="32"/>
        <end position="51"/>
    </location>
</feature>
<keyword evidence="2" id="KW-1003">Cell membrane</keyword>
<dbReference type="EMBL" id="FMBA01000004">
    <property type="protein sequence ID" value="SCB80792.1"/>
    <property type="molecule type" value="Genomic_DNA"/>
</dbReference>
<keyword evidence="5 6" id="KW-0472">Membrane</keyword>
<keyword evidence="4 6" id="KW-1133">Transmembrane helix</keyword>
<keyword evidence="9" id="KW-1185">Reference proteome</keyword>
<evidence type="ECO:0000313" key="8">
    <source>
        <dbReference type="EMBL" id="SCB80792.1"/>
    </source>
</evidence>
<evidence type="ECO:0000256" key="1">
    <source>
        <dbReference type="ARBA" id="ARBA00004651"/>
    </source>
</evidence>
<dbReference type="STRING" id="1798183.GA0061080_100458"/>
<organism evidence="8 9">
    <name type="scientific">Gilliamella intestini</name>
    <dbReference type="NCBI Taxonomy" id="1798183"/>
    <lineage>
        <taxon>Bacteria</taxon>
        <taxon>Pseudomonadati</taxon>
        <taxon>Pseudomonadota</taxon>
        <taxon>Gammaproteobacteria</taxon>
        <taxon>Orbales</taxon>
        <taxon>Orbaceae</taxon>
        <taxon>Gilliamella</taxon>
    </lineage>
</organism>
<dbReference type="InterPro" id="IPR052218">
    <property type="entry name" value="Preflagellin_Peptidase"/>
</dbReference>
<dbReference type="GO" id="GO:0004190">
    <property type="term" value="F:aspartic-type endopeptidase activity"/>
    <property type="evidence" value="ECO:0007669"/>
    <property type="project" value="InterPro"/>
</dbReference>
<dbReference type="PANTHER" id="PTHR36506:SF1">
    <property type="entry name" value="PREFLAGELLIN PEPTIDASE"/>
    <property type="match status" value="1"/>
</dbReference>
<feature type="domain" description="Prepilin type IV endopeptidase peptidase" evidence="7">
    <location>
        <begin position="15"/>
        <end position="112"/>
    </location>
</feature>
<evidence type="ECO:0000256" key="6">
    <source>
        <dbReference type="SAM" id="Phobius"/>
    </source>
</evidence>
<feature type="transmembrane region" description="Helical" evidence="6">
    <location>
        <begin position="6"/>
        <end position="25"/>
    </location>
</feature>
<protein>
    <submittedName>
        <fullName evidence="8">Prepilin peptidase CpaA</fullName>
    </submittedName>
</protein>
<feature type="transmembrane region" description="Helical" evidence="6">
    <location>
        <begin position="57"/>
        <end position="75"/>
    </location>
</feature>
<dbReference type="Proteomes" id="UP000199698">
    <property type="component" value="Unassembled WGS sequence"/>
</dbReference>
<dbReference type="OrthoDB" id="5687582at2"/>
<keyword evidence="3 6" id="KW-0812">Transmembrane</keyword>
<sequence length="151" mass="16804">MINQGLINDIIILAIWLCLLVSCYTDWKYRIISNKIVIIIFILAILNFLFGQGQLNYGASAIFLICGLLMFYCRLAGAGDIKLITALLITIPVSSVLFFLVVITFFGLPLAIFVIIYKRLKKPEGGITLPYGIAISASYFLTSITLFKVIL</sequence>
<reference evidence="9" key="1">
    <citation type="submission" date="2016-08" db="EMBL/GenBank/DDBJ databases">
        <authorList>
            <person name="Varghese N."/>
            <person name="Submissions Spin"/>
        </authorList>
    </citation>
    <scope>NUCLEOTIDE SEQUENCE [LARGE SCALE GENOMIC DNA]</scope>
    <source>
        <strain evidence="9">R-53144</strain>
    </source>
</reference>
<dbReference type="RefSeq" id="WP_091120047.1">
    <property type="nucleotide sequence ID" value="NZ_FMBA01000004.1"/>
</dbReference>